<organism evidence="9 10">
    <name type="scientific">Tardiphaga alba</name>
    <dbReference type="NCBI Taxonomy" id="340268"/>
    <lineage>
        <taxon>Bacteria</taxon>
        <taxon>Pseudomonadati</taxon>
        <taxon>Pseudomonadota</taxon>
        <taxon>Alphaproteobacteria</taxon>
        <taxon>Hyphomicrobiales</taxon>
        <taxon>Nitrobacteraceae</taxon>
        <taxon>Tardiphaga</taxon>
    </lineage>
</organism>
<evidence type="ECO:0000259" key="8">
    <source>
        <dbReference type="PROSITE" id="PS50198"/>
    </source>
</evidence>
<comment type="similarity">
    <text evidence="1">Belongs to the PpiC/parvulin rotamase family.</text>
</comment>
<feature type="domain" description="PpiC" evidence="8">
    <location>
        <begin position="188"/>
        <end position="291"/>
    </location>
</feature>
<evidence type="ECO:0000313" key="10">
    <source>
        <dbReference type="Proteomes" id="UP000682843"/>
    </source>
</evidence>
<dbReference type="SUPFAM" id="SSF54534">
    <property type="entry name" value="FKBP-like"/>
    <property type="match status" value="1"/>
</dbReference>
<feature type="chain" id="PRO_5047506757" description="Parvulin-like PPIase" evidence="7">
    <location>
        <begin position="28"/>
        <end position="349"/>
    </location>
</feature>
<accession>A0ABX8A457</accession>
<dbReference type="InterPro" id="IPR027304">
    <property type="entry name" value="Trigger_fact/SurA_dom_sf"/>
</dbReference>
<evidence type="ECO:0000256" key="6">
    <source>
        <dbReference type="SAM" id="MobiDB-lite"/>
    </source>
</evidence>
<keyword evidence="7" id="KW-0732">Signal</keyword>
<name>A0ABX8A457_9BRAD</name>
<dbReference type="InterPro" id="IPR000297">
    <property type="entry name" value="PPIase_PpiC"/>
</dbReference>
<evidence type="ECO:0000256" key="5">
    <source>
        <dbReference type="PROSITE-ProRule" id="PRU00278"/>
    </source>
</evidence>
<evidence type="ECO:0000256" key="3">
    <source>
        <dbReference type="ARBA" id="ARBA00030642"/>
    </source>
</evidence>
<feature type="region of interest" description="Disordered" evidence="6">
    <location>
        <begin position="28"/>
        <end position="57"/>
    </location>
</feature>
<dbReference type="InterPro" id="IPR046357">
    <property type="entry name" value="PPIase_dom_sf"/>
</dbReference>
<keyword evidence="5 9" id="KW-0413">Isomerase</keyword>
<dbReference type="RefSeq" id="WP_211911990.1">
    <property type="nucleotide sequence ID" value="NZ_CP036498.1"/>
</dbReference>
<feature type="signal peptide" evidence="7">
    <location>
        <begin position="1"/>
        <end position="27"/>
    </location>
</feature>
<dbReference type="PANTHER" id="PTHR47245">
    <property type="entry name" value="PEPTIDYLPROLYL ISOMERASE"/>
    <property type="match status" value="1"/>
</dbReference>
<evidence type="ECO:0000256" key="2">
    <source>
        <dbReference type="ARBA" id="ARBA00018370"/>
    </source>
</evidence>
<dbReference type="GO" id="GO:0016853">
    <property type="term" value="F:isomerase activity"/>
    <property type="evidence" value="ECO:0007669"/>
    <property type="project" value="UniProtKB-KW"/>
</dbReference>
<evidence type="ECO:0000256" key="4">
    <source>
        <dbReference type="ARBA" id="ARBA00031484"/>
    </source>
</evidence>
<feature type="compositionally biased region" description="Low complexity" evidence="6">
    <location>
        <begin position="35"/>
        <end position="57"/>
    </location>
</feature>
<dbReference type="Proteomes" id="UP000682843">
    <property type="component" value="Chromosome"/>
</dbReference>
<keyword evidence="5" id="KW-0697">Rotamase</keyword>
<evidence type="ECO:0000256" key="7">
    <source>
        <dbReference type="SAM" id="SignalP"/>
    </source>
</evidence>
<dbReference type="Gene3D" id="3.10.50.40">
    <property type="match status" value="1"/>
</dbReference>
<evidence type="ECO:0000256" key="1">
    <source>
        <dbReference type="ARBA" id="ARBA00007656"/>
    </source>
</evidence>
<proteinExistence type="inferred from homology"/>
<dbReference type="SUPFAM" id="SSF109998">
    <property type="entry name" value="Triger factor/SurA peptide-binding domain-like"/>
    <property type="match status" value="1"/>
</dbReference>
<gene>
    <name evidence="9" type="ORF">RPMA_06045</name>
</gene>
<evidence type="ECO:0000313" key="9">
    <source>
        <dbReference type="EMBL" id="QUS38453.1"/>
    </source>
</evidence>
<dbReference type="EMBL" id="CP036498">
    <property type="protein sequence ID" value="QUS38453.1"/>
    <property type="molecule type" value="Genomic_DNA"/>
</dbReference>
<keyword evidence="10" id="KW-1185">Reference proteome</keyword>
<dbReference type="Pfam" id="PF13145">
    <property type="entry name" value="Rotamase_2"/>
    <property type="match status" value="1"/>
</dbReference>
<protein>
    <recommendedName>
        <fullName evidence="2">Parvulin-like PPIase</fullName>
    </recommendedName>
    <alternativeName>
        <fullName evidence="3">Peptidyl-prolyl cis-trans isomerase plp</fullName>
    </alternativeName>
    <alternativeName>
        <fullName evidence="4">Rotamase plp</fullName>
    </alternativeName>
</protein>
<dbReference type="InterPro" id="IPR050245">
    <property type="entry name" value="PrsA_foldase"/>
</dbReference>
<reference evidence="9 10" key="1">
    <citation type="submission" date="2019-02" db="EMBL/GenBank/DDBJ databases">
        <title>Emended description of the genus Rhodopseudomonas and description of Rhodopseudomonas albus sp. nov., a non-phototrophic, heavy-metal-tolerant bacterium isolated from garden soil.</title>
        <authorList>
            <person name="Bao Z."/>
            <person name="Cao W.W."/>
            <person name="Sato Y."/>
            <person name="Nishizawa T."/>
            <person name="Zhao J."/>
            <person name="Guo Y."/>
            <person name="Ohta H."/>
        </authorList>
    </citation>
    <scope>NUCLEOTIDE SEQUENCE [LARGE SCALE GENOMIC DNA]</scope>
    <source>
        <strain evidence="9 10">SK50-23</strain>
    </source>
</reference>
<dbReference type="PANTHER" id="PTHR47245:SF3">
    <property type="entry name" value="PEPTIDYL-PROLYL CIS-TRANS ISOMERASE, PPIC-TYPE-RELATED"/>
    <property type="match status" value="1"/>
</dbReference>
<sequence length="349" mass="37247">MSQRSSIALATVAGLAVASALVSPSLAQTAMQPGQPRVAQAPPAPARQPVRPAAPAAAAPAAPAASAVAAAKSSGEVVARIGNSDVTADDMRAFIAALGPRDQAAVAQDPALLSQAVRIMLSNRLVMQELVAKKYDKQPQIEAQLEKVRENALVEIYLQSVSNPPANFPGEDDLQKVYDANRASFQVPRQYQLAQIYVPVPKDADKATVDAAKKKADDVQRKLKAPGADFAAIARTESAAKESAERGGDLGLLPEDQIRPEIRTQIAGLAKGGVSDPITLDDGIHFIRLIDTKAAYTRTLPEVREQLVQQMRTQRAAVLRQNYLAELLKQKPPIINELALTKLLDGKKN</sequence>
<dbReference type="PROSITE" id="PS50198">
    <property type="entry name" value="PPIC_PPIASE_2"/>
    <property type="match status" value="1"/>
</dbReference>